<name>A0A0B5F023_STRA4</name>
<dbReference type="KEGG" id="sals:SLNWT_4574"/>
<evidence type="ECO:0000256" key="1">
    <source>
        <dbReference type="SAM" id="MobiDB-lite"/>
    </source>
</evidence>
<feature type="region of interest" description="Disordered" evidence="1">
    <location>
        <begin position="1"/>
        <end position="38"/>
    </location>
</feature>
<gene>
    <name evidence="2" type="ORF">SLNWT_4574</name>
</gene>
<keyword evidence="3" id="KW-1185">Reference proteome</keyword>
<sequence length="38" mass="4100">MTLPSRAMVTNSACPGFPSRTFHGFRSGSRRGAPHRPA</sequence>
<evidence type="ECO:0000313" key="2">
    <source>
        <dbReference type="EMBL" id="AJE84950.1"/>
    </source>
</evidence>
<accession>A0A0B5F023</accession>
<feature type="compositionally biased region" description="Basic residues" evidence="1">
    <location>
        <begin position="28"/>
        <end position="38"/>
    </location>
</feature>
<reference evidence="2 3" key="1">
    <citation type="submission" date="2015-01" db="EMBL/GenBank/DDBJ databases">
        <title>Enhanced salinomycin production by adjusting the supply of polyketide extender units in Streptomyce albus DSM 41398.</title>
        <authorList>
            <person name="Lu C."/>
        </authorList>
    </citation>
    <scope>NUCLEOTIDE SEQUENCE [LARGE SCALE GENOMIC DNA]</scope>
    <source>
        <strain evidence="3">ATCC 21838 / DSM 41398 / FERM P-419 / JCM 4703 / NBRC 107858</strain>
    </source>
</reference>
<organism evidence="2 3">
    <name type="scientific">Streptomyces albus (strain ATCC 21838 / DSM 41398 / FERM P-419 / JCM 4703 / NBRC 107858)</name>
    <dbReference type="NCBI Taxonomy" id="1081613"/>
    <lineage>
        <taxon>Bacteria</taxon>
        <taxon>Bacillati</taxon>
        <taxon>Actinomycetota</taxon>
        <taxon>Actinomycetes</taxon>
        <taxon>Kitasatosporales</taxon>
        <taxon>Streptomycetaceae</taxon>
        <taxon>Streptomyces</taxon>
    </lineage>
</organism>
<dbReference type="Proteomes" id="UP000031523">
    <property type="component" value="Chromosome"/>
</dbReference>
<protein>
    <submittedName>
        <fullName evidence="2">Uncharacterized protein</fullName>
    </submittedName>
</protein>
<evidence type="ECO:0000313" key="3">
    <source>
        <dbReference type="Proteomes" id="UP000031523"/>
    </source>
</evidence>
<proteinExistence type="predicted"/>
<dbReference type="AlphaFoldDB" id="A0A0B5F023"/>
<dbReference type="EMBL" id="CP010519">
    <property type="protein sequence ID" value="AJE84950.1"/>
    <property type="molecule type" value="Genomic_DNA"/>
</dbReference>